<accession>A0A2P5C5V1</accession>
<evidence type="ECO:0000256" key="7">
    <source>
        <dbReference type="SAM" id="Phobius"/>
    </source>
</evidence>
<dbReference type="EMBL" id="JXTB01000171">
    <property type="protein sequence ID" value="PON56436.1"/>
    <property type="molecule type" value="Genomic_DNA"/>
</dbReference>
<evidence type="ECO:0000256" key="1">
    <source>
        <dbReference type="ARBA" id="ARBA00003211"/>
    </source>
</evidence>
<evidence type="ECO:0000256" key="2">
    <source>
        <dbReference type="ARBA" id="ARBA00009748"/>
    </source>
</evidence>
<keyword evidence="10" id="KW-1185">Reference proteome</keyword>
<evidence type="ECO:0000256" key="6">
    <source>
        <dbReference type="SAM" id="MobiDB-lite"/>
    </source>
</evidence>
<keyword evidence="7" id="KW-0812">Transmembrane</keyword>
<evidence type="ECO:0000313" key="9">
    <source>
        <dbReference type="EMBL" id="PON56436.1"/>
    </source>
</evidence>
<evidence type="ECO:0000256" key="5">
    <source>
        <dbReference type="ARBA" id="ARBA00023157"/>
    </source>
</evidence>
<proteinExistence type="inferred from homology"/>
<keyword evidence="7" id="KW-1133">Transmembrane helix</keyword>
<comment type="caution">
    <text evidence="9">The sequence shown here is derived from an EMBL/GenBank/DDBJ whole genome shotgun (WGS) entry which is preliminary data.</text>
</comment>
<feature type="region of interest" description="Disordered" evidence="6">
    <location>
        <begin position="1"/>
        <end position="64"/>
    </location>
</feature>
<evidence type="ECO:0000313" key="10">
    <source>
        <dbReference type="Proteomes" id="UP000237105"/>
    </source>
</evidence>
<dbReference type="GO" id="GO:0006869">
    <property type="term" value="P:lipid transport"/>
    <property type="evidence" value="ECO:0007669"/>
    <property type="project" value="InterPro"/>
</dbReference>
<evidence type="ECO:0000256" key="4">
    <source>
        <dbReference type="ARBA" id="ARBA00023121"/>
    </source>
</evidence>
<organism evidence="9 10">
    <name type="scientific">Parasponia andersonii</name>
    <name type="common">Sponia andersonii</name>
    <dbReference type="NCBI Taxonomy" id="3476"/>
    <lineage>
        <taxon>Eukaryota</taxon>
        <taxon>Viridiplantae</taxon>
        <taxon>Streptophyta</taxon>
        <taxon>Embryophyta</taxon>
        <taxon>Tracheophyta</taxon>
        <taxon>Spermatophyta</taxon>
        <taxon>Magnoliopsida</taxon>
        <taxon>eudicotyledons</taxon>
        <taxon>Gunneridae</taxon>
        <taxon>Pentapetalae</taxon>
        <taxon>rosids</taxon>
        <taxon>fabids</taxon>
        <taxon>Rosales</taxon>
        <taxon>Cannabaceae</taxon>
        <taxon>Parasponia</taxon>
    </lineage>
</organism>
<evidence type="ECO:0000259" key="8">
    <source>
        <dbReference type="Pfam" id="PF00234"/>
    </source>
</evidence>
<dbReference type="PANTHER" id="PTHR33076">
    <property type="entry name" value="NON-SPECIFIC LIPID-TRANSFER PROTEIN 2-RELATED"/>
    <property type="match status" value="1"/>
</dbReference>
<dbReference type="SUPFAM" id="SSF47699">
    <property type="entry name" value="Bifunctional inhibitor/lipid-transfer protein/seed storage 2S albumin"/>
    <property type="match status" value="1"/>
</dbReference>
<feature type="transmembrane region" description="Helical" evidence="7">
    <location>
        <begin position="82"/>
        <end position="103"/>
    </location>
</feature>
<keyword evidence="3" id="KW-0813">Transport</keyword>
<dbReference type="Proteomes" id="UP000237105">
    <property type="component" value="Unassembled WGS sequence"/>
</dbReference>
<dbReference type="InterPro" id="IPR036312">
    <property type="entry name" value="Bifun_inhib/LTP/seed_sf"/>
</dbReference>
<name>A0A2P5C5V1_PARAD</name>
<protein>
    <submittedName>
        <fullName evidence="9">Lipid transfer protein/Par allergen</fullName>
    </submittedName>
</protein>
<sequence length="184" mass="20504">EESTNSKNGNEEKAKGTQKKKNKANEKQKVVANEEENSGSENENNEKDKGATRRRRTRVTGIRKRWRKRKTRRVLILKMGKILWVDILVATLLVLAMAVLFMAKPGQAIACQQVDLAISPYVSYLTGNIDEPSPAYCNGVSSIKQNIPTKTNWQTACQCVKDAATKISTLKDDAAQQLPAKCKI</sequence>
<feature type="domain" description="Bifunctional inhibitor/plant lipid transfer protein/seed storage helical" evidence="8">
    <location>
        <begin position="111"/>
        <end position="184"/>
    </location>
</feature>
<keyword evidence="5" id="KW-1015">Disulfide bond</keyword>
<gene>
    <name evidence="9" type="ORF">PanWU01x14_181290</name>
</gene>
<dbReference type="CDD" id="cd01960">
    <property type="entry name" value="nsLTP1"/>
    <property type="match status" value="1"/>
</dbReference>
<evidence type="ECO:0000256" key="3">
    <source>
        <dbReference type="ARBA" id="ARBA00022448"/>
    </source>
</evidence>
<keyword evidence="7" id="KW-0472">Membrane</keyword>
<dbReference type="OrthoDB" id="649864at2759"/>
<dbReference type="GO" id="GO:0008289">
    <property type="term" value="F:lipid binding"/>
    <property type="evidence" value="ECO:0007669"/>
    <property type="project" value="UniProtKB-KW"/>
</dbReference>
<comment type="similarity">
    <text evidence="2">Belongs to the plant LTP family.</text>
</comment>
<dbReference type="AlphaFoldDB" id="A0A2P5C5V1"/>
<dbReference type="InterPro" id="IPR016140">
    <property type="entry name" value="Bifunc_inhib/LTP/seed_store"/>
</dbReference>
<dbReference type="Gene3D" id="1.10.110.10">
    <property type="entry name" value="Plant lipid-transfer and hydrophobic proteins"/>
    <property type="match status" value="1"/>
</dbReference>
<feature type="compositionally biased region" description="Basic residues" evidence="6">
    <location>
        <begin position="52"/>
        <end position="64"/>
    </location>
</feature>
<dbReference type="STRING" id="3476.A0A2P5C5V1"/>
<reference evidence="10" key="1">
    <citation type="submission" date="2016-06" db="EMBL/GenBank/DDBJ databases">
        <title>Parallel loss of symbiosis genes in relatives of nitrogen-fixing non-legume Parasponia.</title>
        <authorList>
            <person name="Van Velzen R."/>
            <person name="Holmer R."/>
            <person name="Bu F."/>
            <person name="Rutten L."/>
            <person name="Van Zeijl A."/>
            <person name="Liu W."/>
            <person name="Santuari L."/>
            <person name="Cao Q."/>
            <person name="Sharma T."/>
            <person name="Shen D."/>
            <person name="Roswanjaya Y."/>
            <person name="Wardhani T."/>
            <person name="Kalhor M.S."/>
            <person name="Jansen J."/>
            <person name="Van den Hoogen J."/>
            <person name="Gungor B."/>
            <person name="Hartog M."/>
            <person name="Hontelez J."/>
            <person name="Verver J."/>
            <person name="Yang W.-C."/>
            <person name="Schijlen E."/>
            <person name="Repin R."/>
            <person name="Schilthuizen M."/>
            <person name="Schranz E."/>
            <person name="Heidstra R."/>
            <person name="Miyata K."/>
            <person name="Fedorova E."/>
            <person name="Kohlen W."/>
            <person name="Bisseling T."/>
            <person name="Smit S."/>
            <person name="Geurts R."/>
        </authorList>
    </citation>
    <scope>NUCLEOTIDE SEQUENCE [LARGE SCALE GENOMIC DNA]</scope>
    <source>
        <strain evidence="10">cv. WU1-14</strain>
    </source>
</reference>
<dbReference type="InterPro" id="IPR000528">
    <property type="entry name" value="Plant_nsLTP"/>
</dbReference>
<keyword evidence="4" id="KW-0446">Lipid-binding</keyword>
<dbReference type="Pfam" id="PF00234">
    <property type="entry name" value="Tryp_alpha_amyl"/>
    <property type="match status" value="1"/>
</dbReference>
<dbReference type="PRINTS" id="PR00382">
    <property type="entry name" value="LIPIDTRNSFER"/>
</dbReference>
<comment type="function">
    <text evidence="1">Plant non-specific lipid-transfer proteins transfer phospholipids as well as galactolipids across membranes. May play a role in wax or cutin deposition in the cell walls of expanding epidermal cells and certain secretory tissues.</text>
</comment>
<feature type="non-terminal residue" evidence="9">
    <location>
        <position position="1"/>
    </location>
</feature>